<dbReference type="InterPro" id="IPR036770">
    <property type="entry name" value="Ankyrin_rpt-contain_sf"/>
</dbReference>
<dbReference type="PANTHER" id="PTHR46224:SF64">
    <property type="entry name" value="IQ MOTIF AND ANKYRIN REPEAT DOMAIN-CONTAINING PROTEIN 1"/>
    <property type="match status" value="1"/>
</dbReference>
<gene>
    <name evidence="2" type="ORF">KQX54_003317</name>
</gene>
<dbReference type="Pfam" id="PF00023">
    <property type="entry name" value="Ank"/>
    <property type="match status" value="2"/>
</dbReference>
<dbReference type="Proteomes" id="UP000826195">
    <property type="component" value="Unassembled WGS sequence"/>
</dbReference>
<dbReference type="AlphaFoldDB" id="A0AAV7IHF6"/>
<dbReference type="Gene3D" id="1.25.40.20">
    <property type="entry name" value="Ankyrin repeat-containing domain"/>
    <property type="match status" value="2"/>
</dbReference>
<dbReference type="PROSITE" id="PS50297">
    <property type="entry name" value="ANK_REP_REGION"/>
    <property type="match status" value="2"/>
</dbReference>
<evidence type="ECO:0000313" key="2">
    <source>
        <dbReference type="EMBL" id="KAH0551942.1"/>
    </source>
</evidence>
<keyword evidence="3" id="KW-1185">Reference proteome</keyword>
<organism evidence="2 3">
    <name type="scientific">Cotesia glomerata</name>
    <name type="common">Lepidopteran parasitic wasp</name>
    <name type="synonym">Apanteles glomeratus</name>
    <dbReference type="NCBI Taxonomy" id="32391"/>
    <lineage>
        <taxon>Eukaryota</taxon>
        <taxon>Metazoa</taxon>
        <taxon>Ecdysozoa</taxon>
        <taxon>Arthropoda</taxon>
        <taxon>Hexapoda</taxon>
        <taxon>Insecta</taxon>
        <taxon>Pterygota</taxon>
        <taxon>Neoptera</taxon>
        <taxon>Endopterygota</taxon>
        <taxon>Hymenoptera</taxon>
        <taxon>Apocrita</taxon>
        <taxon>Ichneumonoidea</taxon>
        <taxon>Braconidae</taxon>
        <taxon>Microgastrinae</taxon>
        <taxon>Cotesia</taxon>
    </lineage>
</organism>
<dbReference type="PANTHER" id="PTHR46224">
    <property type="entry name" value="ANKYRIN REPEAT FAMILY PROTEIN"/>
    <property type="match status" value="1"/>
</dbReference>
<sequence length="539" mass="60578">MSTSSPSTLTNIPAMLSTLPSINSPLPDGDPLLYHAAHQGNLPLILDLLTHQADINAQGFSGPALHESILQGHDSITSYLLQEGADLNLQSLNVLQAGFSPLNTAILSSNTFATELLLKMDANLLSKDSELNTPLHIAVKEENYALTALLLSSGASMTSINSNQETPFCLAVDSGNLELIELFINKGVFKFAPRLLNDSLIRAIDTGNVSVLQLMLLNGADVNFVSSYKCYTPLHHAVVANSLPIVEFLLQNGADASARTESNSLAIFFAAHRKNEPILDLLLEKHATIGTEGAKLLYEAVMENSVLLIKKVLSYKSYNLNVDGFAPDLTNMRLLEAAIVHNKHDGVRGLIFSGADVDLTDSRGVTFWDLALERMIQVMETERPGGWKIDRQLRNHLIRMKCCGFFEHSRYDELTKCYGTRERHNIVQGCHWELKKIKGERLEGVSRWELLEMDDRRLGIWSRKVRIDRIGRFDKFRYFRDWLDDCSRRGERRRRLIEMLQECYWEILKIEFDCLGGVVEFLDNDDIRNLIFACNGQGQ</sequence>
<protein>
    <submittedName>
        <fullName evidence="2">Uncharacterized protein</fullName>
    </submittedName>
</protein>
<comment type="caution">
    <text evidence="2">The sequence shown here is derived from an EMBL/GenBank/DDBJ whole genome shotgun (WGS) entry which is preliminary data.</text>
</comment>
<dbReference type="EMBL" id="JAHXZJ010001492">
    <property type="protein sequence ID" value="KAH0551942.1"/>
    <property type="molecule type" value="Genomic_DNA"/>
</dbReference>
<dbReference type="Pfam" id="PF12796">
    <property type="entry name" value="Ank_2"/>
    <property type="match status" value="1"/>
</dbReference>
<reference evidence="2 3" key="1">
    <citation type="journal article" date="2021" name="J. Hered.">
        <title>A chromosome-level genome assembly of the parasitoid wasp, Cotesia glomerata (Hymenoptera: Braconidae).</title>
        <authorList>
            <person name="Pinto B.J."/>
            <person name="Weis J.J."/>
            <person name="Gamble T."/>
            <person name="Ode P.J."/>
            <person name="Paul R."/>
            <person name="Zaspel J.M."/>
        </authorList>
    </citation>
    <scope>NUCLEOTIDE SEQUENCE [LARGE SCALE GENOMIC DNA]</scope>
    <source>
        <strain evidence="2">CgM1</strain>
    </source>
</reference>
<feature type="repeat" description="ANK" evidence="1">
    <location>
        <begin position="28"/>
        <end position="60"/>
    </location>
</feature>
<dbReference type="PROSITE" id="PS50088">
    <property type="entry name" value="ANK_REPEAT"/>
    <property type="match status" value="4"/>
</dbReference>
<name>A0AAV7IHF6_COTGL</name>
<keyword evidence="1" id="KW-0040">ANK repeat</keyword>
<feature type="repeat" description="ANK" evidence="1">
    <location>
        <begin position="229"/>
        <end position="261"/>
    </location>
</feature>
<feature type="repeat" description="ANK" evidence="1">
    <location>
        <begin position="130"/>
        <end position="162"/>
    </location>
</feature>
<dbReference type="InterPro" id="IPR051616">
    <property type="entry name" value="Cul2-RING_E3_ligase_SR"/>
</dbReference>
<dbReference type="SMART" id="SM00248">
    <property type="entry name" value="ANK"/>
    <property type="match status" value="10"/>
</dbReference>
<dbReference type="InterPro" id="IPR002110">
    <property type="entry name" value="Ankyrin_rpt"/>
</dbReference>
<proteinExistence type="predicted"/>
<evidence type="ECO:0000313" key="3">
    <source>
        <dbReference type="Proteomes" id="UP000826195"/>
    </source>
</evidence>
<dbReference type="SUPFAM" id="SSF48403">
    <property type="entry name" value="Ankyrin repeat"/>
    <property type="match status" value="1"/>
</dbReference>
<feature type="repeat" description="ANK" evidence="1">
    <location>
        <begin position="60"/>
        <end position="92"/>
    </location>
</feature>
<evidence type="ECO:0000256" key="1">
    <source>
        <dbReference type="PROSITE-ProRule" id="PRU00023"/>
    </source>
</evidence>
<accession>A0AAV7IHF6</accession>